<dbReference type="GO" id="GO:0000287">
    <property type="term" value="F:magnesium ion binding"/>
    <property type="evidence" value="ECO:0007669"/>
    <property type="project" value="InterPro"/>
</dbReference>
<name>A0A8S0SQ74_OLEEU</name>
<dbReference type="InterPro" id="IPR050148">
    <property type="entry name" value="Terpene_synthase-like"/>
</dbReference>
<keyword evidence="1" id="KW-0479">Metal-binding</keyword>
<dbReference type="Gene3D" id="1.50.10.130">
    <property type="entry name" value="Terpene synthase, N-terminal domain"/>
    <property type="match status" value="1"/>
</dbReference>
<dbReference type="GO" id="GO:0016102">
    <property type="term" value="P:diterpenoid biosynthetic process"/>
    <property type="evidence" value="ECO:0007669"/>
    <property type="project" value="InterPro"/>
</dbReference>
<dbReference type="InterPro" id="IPR044814">
    <property type="entry name" value="Terpene_cyclase_plant_C1"/>
</dbReference>
<evidence type="ECO:0000259" key="4">
    <source>
        <dbReference type="Pfam" id="PF03936"/>
    </source>
</evidence>
<organism evidence="5 6">
    <name type="scientific">Olea europaea subsp. europaea</name>
    <dbReference type="NCBI Taxonomy" id="158383"/>
    <lineage>
        <taxon>Eukaryota</taxon>
        <taxon>Viridiplantae</taxon>
        <taxon>Streptophyta</taxon>
        <taxon>Embryophyta</taxon>
        <taxon>Tracheophyta</taxon>
        <taxon>Spermatophyta</taxon>
        <taxon>Magnoliopsida</taxon>
        <taxon>eudicotyledons</taxon>
        <taxon>Gunneridae</taxon>
        <taxon>Pentapetalae</taxon>
        <taxon>asterids</taxon>
        <taxon>lamiids</taxon>
        <taxon>Lamiales</taxon>
        <taxon>Oleaceae</taxon>
        <taxon>Oleeae</taxon>
        <taxon>Olea</taxon>
    </lineage>
</organism>
<dbReference type="Gramene" id="OE9A084232T1">
    <property type="protein sequence ID" value="OE9A084232C1"/>
    <property type="gene ID" value="OE9A084232"/>
</dbReference>
<dbReference type="InterPro" id="IPR008930">
    <property type="entry name" value="Terpenoid_cyclase/PrenylTrfase"/>
</dbReference>
<evidence type="ECO:0000313" key="5">
    <source>
        <dbReference type="EMBL" id="CAA2994282.1"/>
    </source>
</evidence>
<sequence length="618" mass="70884">MENINCSKRIEELQENTRKALRRALDPMAAMELIDTLQWLGIAYNYEEEIDSWLNKLINWDAGDDLHATGLRFRLLRTEGCDVFKKFMEKNGKFKESISQDTRGLLSLYEASSLDASGEDILSEAMRFAVTHLRLSMPSMGKQLCRQVTRALELPRHLRMARLESRLYIDEYSMGSNFNQILLEQAKLDYNKVQSLHQIELAELSRWWKQLGLVEKLKFGRDRPMECYFWIVGILPDPKYSQPRIELAKTIAILLVIDDIFDTYGSINELLLFNDAIQKWNLDAIEQLPAYMKICYMALYNTSNEIAYNILKEQGRNVLPSLKRVWMNTIEAFMIEANWFSSGHVPDLANYLKNAVTTSGSYMALVHIFFLLGEGISHGNVKSMEKPYPKIFSCSGQILRLWDDLGTSKEEQDRGDNASSIPLFMKEKNLPSEGEARECIMQLIDNLWKELNTELLSSTLPLPIIRACFNMSRTSQVIYQHEEDNYSSCEDNFVITFRAHWLWPDNCTYPFVFKAVKGLGELDRGERQRIHGFGICAEFEQGVRGIFSERRESLVATKILAELEALMLLTMPTTWLLQAVVSTSPLLLQAALGSDVATKLLVVNGINFAVNSGERYLQ</sequence>
<evidence type="ECO:0000256" key="2">
    <source>
        <dbReference type="ARBA" id="ARBA00022842"/>
    </source>
</evidence>
<dbReference type="InterPro" id="IPR001906">
    <property type="entry name" value="Terpene_synth_N"/>
</dbReference>
<comment type="caution">
    <text evidence="5">The sequence shown here is derived from an EMBL/GenBank/DDBJ whole genome shotgun (WGS) entry which is preliminary data.</text>
</comment>
<dbReference type="Proteomes" id="UP000594638">
    <property type="component" value="Unassembled WGS sequence"/>
</dbReference>
<dbReference type="InterPro" id="IPR036965">
    <property type="entry name" value="Terpene_synth_N_sf"/>
</dbReference>
<proteinExistence type="predicted"/>
<dbReference type="PANTHER" id="PTHR31225">
    <property type="entry name" value="OS04G0344100 PROTEIN-RELATED"/>
    <property type="match status" value="1"/>
</dbReference>
<evidence type="ECO:0000256" key="1">
    <source>
        <dbReference type="ARBA" id="ARBA00022723"/>
    </source>
</evidence>
<dbReference type="InterPro" id="IPR034741">
    <property type="entry name" value="Terpene_cyclase-like_1_C"/>
</dbReference>
<feature type="domain" description="Terpene synthase N-terminal" evidence="3">
    <location>
        <begin position="6"/>
        <end position="152"/>
    </location>
</feature>
<dbReference type="InterPro" id="IPR008949">
    <property type="entry name" value="Isoprenoid_synthase_dom_sf"/>
</dbReference>
<dbReference type="OrthoDB" id="1936865at2759"/>
<dbReference type="Pfam" id="PF01397">
    <property type="entry name" value="Terpene_synth"/>
    <property type="match status" value="1"/>
</dbReference>
<keyword evidence="2" id="KW-0460">Magnesium</keyword>
<evidence type="ECO:0000259" key="3">
    <source>
        <dbReference type="Pfam" id="PF01397"/>
    </source>
</evidence>
<keyword evidence="6" id="KW-1185">Reference proteome</keyword>
<dbReference type="Gene3D" id="1.10.600.10">
    <property type="entry name" value="Farnesyl Diphosphate Synthase"/>
    <property type="match status" value="1"/>
</dbReference>
<dbReference type="PANTHER" id="PTHR31225:SF137">
    <property type="entry name" value="TERPENE SYNTHASE 11-RELATED"/>
    <property type="match status" value="1"/>
</dbReference>
<dbReference type="SFLD" id="SFLDS00005">
    <property type="entry name" value="Isoprenoid_Synthase_Type_I"/>
    <property type="match status" value="1"/>
</dbReference>
<reference evidence="5 6" key="1">
    <citation type="submission" date="2019-12" db="EMBL/GenBank/DDBJ databases">
        <authorList>
            <person name="Alioto T."/>
            <person name="Alioto T."/>
            <person name="Gomez Garrido J."/>
        </authorList>
    </citation>
    <scope>NUCLEOTIDE SEQUENCE [LARGE SCALE GENOMIC DNA]</scope>
</reference>
<dbReference type="AlphaFoldDB" id="A0A8S0SQ74"/>
<dbReference type="SFLD" id="SFLDG01019">
    <property type="entry name" value="Terpene_Cyclase_Like_1_C_Termi"/>
    <property type="match status" value="1"/>
</dbReference>
<gene>
    <name evidence="5" type="ORF">OLEA9_A084232</name>
</gene>
<dbReference type="CDD" id="cd00684">
    <property type="entry name" value="Terpene_cyclase_plant_C1"/>
    <property type="match status" value="1"/>
</dbReference>
<protein>
    <submittedName>
        <fullName evidence="5">Geraniol synthase</fullName>
    </submittedName>
</protein>
<dbReference type="GO" id="GO:0010333">
    <property type="term" value="F:terpene synthase activity"/>
    <property type="evidence" value="ECO:0007669"/>
    <property type="project" value="InterPro"/>
</dbReference>
<dbReference type="SUPFAM" id="SSF48576">
    <property type="entry name" value="Terpenoid synthases"/>
    <property type="match status" value="1"/>
</dbReference>
<dbReference type="FunFam" id="1.10.600.10:FF:000007">
    <property type="entry name" value="Isoprene synthase, chloroplastic"/>
    <property type="match status" value="1"/>
</dbReference>
<dbReference type="EMBL" id="CACTIH010005471">
    <property type="protein sequence ID" value="CAA2994282.1"/>
    <property type="molecule type" value="Genomic_DNA"/>
</dbReference>
<feature type="domain" description="Terpene synthase metal-binding" evidence="4">
    <location>
        <begin position="209"/>
        <end position="450"/>
    </location>
</feature>
<dbReference type="Pfam" id="PF03936">
    <property type="entry name" value="Terpene_synth_C"/>
    <property type="match status" value="1"/>
</dbReference>
<dbReference type="SUPFAM" id="SSF48239">
    <property type="entry name" value="Terpenoid cyclases/Protein prenyltransferases"/>
    <property type="match status" value="1"/>
</dbReference>
<dbReference type="InterPro" id="IPR005630">
    <property type="entry name" value="Terpene_synthase_metal-bd"/>
</dbReference>
<accession>A0A8S0SQ74</accession>
<evidence type="ECO:0000313" key="6">
    <source>
        <dbReference type="Proteomes" id="UP000594638"/>
    </source>
</evidence>